<reference evidence="2" key="1">
    <citation type="submission" date="2021-10" db="EMBL/GenBank/DDBJ databases">
        <title>Melipona bicolor Genome sequencing and assembly.</title>
        <authorList>
            <person name="Araujo N.S."/>
            <person name="Arias M.C."/>
        </authorList>
    </citation>
    <scope>NUCLEOTIDE SEQUENCE</scope>
    <source>
        <strain evidence="2">USP_2M_L1-L4_2017</strain>
        <tissue evidence="2">Whole body</tissue>
    </source>
</reference>
<gene>
    <name evidence="2" type="ORF">K0M31_016092</name>
</gene>
<organism evidence="2 3">
    <name type="scientific">Melipona bicolor</name>
    <dbReference type="NCBI Taxonomy" id="60889"/>
    <lineage>
        <taxon>Eukaryota</taxon>
        <taxon>Metazoa</taxon>
        <taxon>Ecdysozoa</taxon>
        <taxon>Arthropoda</taxon>
        <taxon>Hexapoda</taxon>
        <taxon>Insecta</taxon>
        <taxon>Pterygota</taxon>
        <taxon>Neoptera</taxon>
        <taxon>Endopterygota</taxon>
        <taxon>Hymenoptera</taxon>
        <taxon>Apocrita</taxon>
        <taxon>Aculeata</taxon>
        <taxon>Apoidea</taxon>
        <taxon>Anthophila</taxon>
        <taxon>Apidae</taxon>
        <taxon>Melipona</taxon>
    </lineage>
</organism>
<keyword evidence="3" id="KW-1185">Reference proteome</keyword>
<dbReference type="EMBL" id="JAHYIQ010000005">
    <property type="protein sequence ID" value="KAK1131950.1"/>
    <property type="molecule type" value="Genomic_DNA"/>
</dbReference>
<comment type="caution">
    <text evidence="2">The sequence shown here is derived from an EMBL/GenBank/DDBJ whole genome shotgun (WGS) entry which is preliminary data.</text>
</comment>
<proteinExistence type="predicted"/>
<feature type="region of interest" description="Disordered" evidence="1">
    <location>
        <begin position="61"/>
        <end position="112"/>
    </location>
</feature>
<feature type="region of interest" description="Disordered" evidence="1">
    <location>
        <begin position="142"/>
        <end position="209"/>
    </location>
</feature>
<dbReference type="Proteomes" id="UP001177670">
    <property type="component" value="Unassembled WGS sequence"/>
</dbReference>
<protein>
    <submittedName>
        <fullName evidence="2">Uncharacterized protein</fullName>
    </submittedName>
</protein>
<feature type="compositionally biased region" description="Basic residues" evidence="1">
    <location>
        <begin position="198"/>
        <end position="209"/>
    </location>
</feature>
<sequence length="209" mass="24970">MNGRWEVVEKESQLRLMRFKECISSRSHCLDSSVGLMAARLLTPDACYCNYPLRLARYHPHPRIRKENQTDIKTKKTKQKIKPDPKQHKENETKIEQPKKQTQNTKTPTYEELTEINKKLNQKIENLEKRMKEIIKLHNRYQEGTSTENKEEKMDIEENEKEKKNTQPWITIPSPKKKNEKINQRTTNQQKNQGPVKNHQHYHTSRQNT</sequence>
<evidence type="ECO:0000256" key="1">
    <source>
        <dbReference type="SAM" id="MobiDB-lite"/>
    </source>
</evidence>
<dbReference type="AlphaFoldDB" id="A0AA40G6E2"/>
<feature type="compositionally biased region" description="Basic and acidic residues" evidence="1">
    <location>
        <begin position="81"/>
        <end position="99"/>
    </location>
</feature>
<name>A0AA40G6E2_9HYME</name>
<feature type="compositionally biased region" description="Basic and acidic residues" evidence="1">
    <location>
        <begin position="65"/>
        <end position="74"/>
    </location>
</feature>
<evidence type="ECO:0000313" key="3">
    <source>
        <dbReference type="Proteomes" id="UP001177670"/>
    </source>
</evidence>
<evidence type="ECO:0000313" key="2">
    <source>
        <dbReference type="EMBL" id="KAK1131950.1"/>
    </source>
</evidence>
<feature type="compositionally biased region" description="Polar residues" evidence="1">
    <location>
        <begin position="184"/>
        <end position="195"/>
    </location>
</feature>
<accession>A0AA40G6E2</accession>